<accession>A0A9X3XJJ4</accession>
<gene>
    <name evidence="2" type="ORF">NE398_09470</name>
</gene>
<dbReference type="EMBL" id="JAMRYU010000009">
    <property type="protein sequence ID" value="MDC4240393.1"/>
    <property type="molecule type" value="Genomic_DNA"/>
</dbReference>
<protein>
    <submittedName>
        <fullName evidence="2">DUF4368 domain-containing protein</fullName>
    </submittedName>
</protein>
<evidence type="ECO:0000313" key="3">
    <source>
        <dbReference type="Proteomes" id="UP001141183"/>
    </source>
</evidence>
<proteinExistence type="predicted"/>
<name>A0A9X3XJJ4_9CLOT</name>
<keyword evidence="3" id="KW-1185">Reference proteome</keyword>
<dbReference type="InterPro" id="IPR025378">
    <property type="entry name" value="DUF4368"/>
</dbReference>
<evidence type="ECO:0000313" key="2">
    <source>
        <dbReference type="EMBL" id="MDC4240393.1"/>
    </source>
</evidence>
<feature type="domain" description="DUF4368" evidence="1">
    <location>
        <begin position="32"/>
        <end position="66"/>
    </location>
</feature>
<comment type="caution">
    <text evidence="2">The sequence shown here is derived from an EMBL/GenBank/DDBJ whole genome shotgun (WGS) entry which is preliminary data.</text>
</comment>
<organism evidence="2 3">
    <name type="scientific">Clostridium tertium</name>
    <dbReference type="NCBI Taxonomy" id="1559"/>
    <lineage>
        <taxon>Bacteria</taxon>
        <taxon>Bacillati</taxon>
        <taxon>Bacillota</taxon>
        <taxon>Clostridia</taxon>
        <taxon>Eubacteriales</taxon>
        <taxon>Clostridiaceae</taxon>
        <taxon>Clostridium</taxon>
    </lineage>
</organism>
<dbReference type="Proteomes" id="UP001141183">
    <property type="component" value="Unassembled WGS sequence"/>
</dbReference>
<dbReference type="AlphaFoldDB" id="A0A9X3XJJ4"/>
<reference evidence="2" key="1">
    <citation type="submission" date="2022-05" db="EMBL/GenBank/DDBJ databases">
        <title>Draft genome sequence of Clostridium tertium strain CP3 isolated from Peru.</title>
        <authorList>
            <person name="Hurtado R."/>
            <person name="Lima L."/>
            <person name="Sousa T."/>
            <person name="Jaiswal A.K."/>
            <person name="Tiwari S."/>
            <person name="Maturrano L."/>
            <person name="Brenig B."/>
            <person name="Azevedo V."/>
        </authorList>
    </citation>
    <scope>NUCLEOTIDE SEQUENCE</scope>
    <source>
        <strain evidence="2">CP3</strain>
    </source>
</reference>
<dbReference type="Pfam" id="PF14287">
    <property type="entry name" value="DUF4368"/>
    <property type="match status" value="1"/>
</dbReference>
<evidence type="ECO:0000259" key="1">
    <source>
        <dbReference type="Pfam" id="PF14287"/>
    </source>
</evidence>
<dbReference type="RefSeq" id="WP_235840750.1">
    <property type="nucleotide sequence ID" value="NZ_CABKOG010000003.1"/>
</dbReference>
<sequence length="90" mass="10578">MKAKEIEVLIANLKLEVDIASKGVGSNAPYLKRFLKYENIKELNRGILGELIDTIYVYENKKITVKFNFEDQHQRMLEFIESNRIESEKE</sequence>